<keyword evidence="11 15" id="KW-0472">Membrane</keyword>
<dbReference type="Gene3D" id="1.20.5.620">
    <property type="entry name" value="F1F0 ATP synthase subunit B, membrane domain"/>
    <property type="match status" value="1"/>
</dbReference>
<comment type="similarity">
    <text evidence="3">Belongs to the ATPase B chain family.</text>
</comment>
<dbReference type="InterPro" id="IPR005864">
    <property type="entry name" value="ATP_synth_F0_bsu_bac"/>
</dbReference>
<comment type="subcellular location">
    <subcellularLocation>
        <location evidence="2">Endomembrane system</location>
    </subcellularLocation>
    <subcellularLocation>
        <location evidence="1">Membrane</location>
        <topology evidence="1">Single-pass membrane protein</topology>
    </subcellularLocation>
</comment>
<keyword evidence="6" id="KW-0138">CF(0)</keyword>
<dbReference type="CDD" id="cd06503">
    <property type="entry name" value="ATP-synt_Fo_b"/>
    <property type="match status" value="1"/>
</dbReference>
<protein>
    <recommendedName>
        <fullName evidence="17">ATP synthase F0 subunit B</fullName>
    </recommendedName>
</protein>
<keyword evidence="4" id="KW-0813">Transport</keyword>
<keyword evidence="12" id="KW-0066">ATP synthesis</keyword>
<dbReference type="Pfam" id="PF00430">
    <property type="entry name" value="ATP-synt_B"/>
    <property type="match status" value="1"/>
</dbReference>
<dbReference type="AlphaFoldDB" id="A0A382ECN2"/>
<evidence type="ECO:0000256" key="2">
    <source>
        <dbReference type="ARBA" id="ARBA00004308"/>
    </source>
</evidence>
<evidence type="ECO:0000256" key="15">
    <source>
        <dbReference type="SAM" id="Phobius"/>
    </source>
</evidence>
<reference evidence="16" key="1">
    <citation type="submission" date="2018-05" db="EMBL/GenBank/DDBJ databases">
        <authorList>
            <person name="Lanie J.A."/>
            <person name="Ng W.-L."/>
            <person name="Kazmierczak K.M."/>
            <person name="Andrzejewski T.M."/>
            <person name="Davidsen T.M."/>
            <person name="Wayne K.J."/>
            <person name="Tettelin H."/>
            <person name="Glass J.I."/>
            <person name="Rusch D."/>
            <person name="Podicherti R."/>
            <person name="Tsui H.-C.T."/>
            <person name="Winkler M.E."/>
        </authorList>
    </citation>
    <scope>NUCLEOTIDE SEQUENCE</scope>
</reference>
<accession>A0A382ECN2</accession>
<keyword evidence="5" id="KW-1003">Cell membrane</keyword>
<dbReference type="GO" id="GO:0012505">
    <property type="term" value="C:endomembrane system"/>
    <property type="evidence" value="ECO:0007669"/>
    <property type="project" value="UniProtKB-SubCell"/>
</dbReference>
<sequence>MNINATLIGQTIAFAIFVWFCMKFIWPPIVGALNERKTRIADGLAAAEEGRREKAEAQERAAKTRDEAKDQAQEIIRRAERRETEMVEEAKVTARTEGERILAAARGEIDKEVNHAREELRQQVAKLAVAGASQILTREVDGSAHSKMLDDLANEL</sequence>
<dbReference type="NCBIfam" id="NF004411">
    <property type="entry name" value="PRK05759.1-2"/>
    <property type="match status" value="1"/>
</dbReference>
<keyword evidence="7 15" id="KW-0812">Transmembrane</keyword>
<keyword evidence="9 15" id="KW-1133">Transmembrane helix</keyword>
<dbReference type="HAMAP" id="MF_01398">
    <property type="entry name" value="ATP_synth_b_bprime"/>
    <property type="match status" value="1"/>
</dbReference>
<evidence type="ECO:0000313" key="16">
    <source>
        <dbReference type="EMBL" id="SVB47733.1"/>
    </source>
</evidence>
<evidence type="ECO:0008006" key="17">
    <source>
        <dbReference type="Google" id="ProtNLM"/>
    </source>
</evidence>
<dbReference type="GO" id="GO:0046961">
    <property type="term" value="F:proton-transporting ATPase activity, rotational mechanism"/>
    <property type="evidence" value="ECO:0007669"/>
    <property type="project" value="TreeGrafter"/>
</dbReference>
<keyword evidence="8" id="KW-0375">Hydrogen ion transport</keyword>
<name>A0A382ECN2_9ZZZZ</name>
<evidence type="ECO:0000256" key="8">
    <source>
        <dbReference type="ARBA" id="ARBA00022781"/>
    </source>
</evidence>
<dbReference type="GO" id="GO:0015986">
    <property type="term" value="P:proton motive force-driven ATP synthesis"/>
    <property type="evidence" value="ECO:0007669"/>
    <property type="project" value="InterPro"/>
</dbReference>
<evidence type="ECO:0000256" key="4">
    <source>
        <dbReference type="ARBA" id="ARBA00022448"/>
    </source>
</evidence>
<dbReference type="PANTHER" id="PTHR33445">
    <property type="entry name" value="ATP SYNTHASE SUBUNIT B', CHLOROPLASTIC"/>
    <property type="match status" value="1"/>
</dbReference>
<feature type="region of interest" description="Disordered" evidence="14">
    <location>
        <begin position="50"/>
        <end position="71"/>
    </location>
</feature>
<dbReference type="NCBIfam" id="TIGR01144">
    <property type="entry name" value="ATP_synt_b"/>
    <property type="match status" value="1"/>
</dbReference>
<dbReference type="EMBL" id="UINC01043550">
    <property type="protein sequence ID" value="SVB47733.1"/>
    <property type="molecule type" value="Genomic_DNA"/>
</dbReference>
<dbReference type="GO" id="GO:0045259">
    <property type="term" value="C:proton-transporting ATP synthase complex"/>
    <property type="evidence" value="ECO:0007669"/>
    <property type="project" value="UniProtKB-KW"/>
</dbReference>
<proteinExistence type="inferred from homology"/>
<evidence type="ECO:0000256" key="9">
    <source>
        <dbReference type="ARBA" id="ARBA00022989"/>
    </source>
</evidence>
<evidence type="ECO:0000256" key="7">
    <source>
        <dbReference type="ARBA" id="ARBA00022692"/>
    </source>
</evidence>
<evidence type="ECO:0000256" key="1">
    <source>
        <dbReference type="ARBA" id="ARBA00004167"/>
    </source>
</evidence>
<feature type="transmembrane region" description="Helical" evidence="15">
    <location>
        <begin position="6"/>
        <end position="26"/>
    </location>
</feature>
<gene>
    <name evidence="16" type="ORF">METZ01_LOCUS200587</name>
</gene>
<evidence type="ECO:0000256" key="11">
    <source>
        <dbReference type="ARBA" id="ARBA00023136"/>
    </source>
</evidence>
<evidence type="ECO:0000256" key="13">
    <source>
        <dbReference type="ARBA" id="ARBA00025198"/>
    </source>
</evidence>
<evidence type="ECO:0000256" key="12">
    <source>
        <dbReference type="ARBA" id="ARBA00023310"/>
    </source>
</evidence>
<evidence type="ECO:0000256" key="6">
    <source>
        <dbReference type="ARBA" id="ARBA00022547"/>
    </source>
</evidence>
<evidence type="ECO:0000256" key="10">
    <source>
        <dbReference type="ARBA" id="ARBA00023065"/>
    </source>
</evidence>
<evidence type="ECO:0000256" key="14">
    <source>
        <dbReference type="SAM" id="MobiDB-lite"/>
    </source>
</evidence>
<evidence type="ECO:0000256" key="5">
    <source>
        <dbReference type="ARBA" id="ARBA00022475"/>
    </source>
</evidence>
<organism evidence="16">
    <name type="scientific">marine metagenome</name>
    <dbReference type="NCBI Taxonomy" id="408172"/>
    <lineage>
        <taxon>unclassified sequences</taxon>
        <taxon>metagenomes</taxon>
        <taxon>ecological metagenomes</taxon>
    </lineage>
</organism>
<dbReference type="SUPFAM" id="SSF81573">
    <property type="entry name" value="F1F0 ATP synthase subunit B, membrane domain"/>
    <property type="match status" value="1"/>
</dbReference>
<dbReference type="PANTHER" id="PTHR33445:SF1">
    <property type="entry name" value="ATP SYNTHASE SUBUNIT B"/>
    <property type="match status" value="1"/>
</dbReference>
<dbReference type="InterPro" id="IPR028987">
    <property type="entry name" value="ATP_synth_B-like_membr_sf"/>
</dbReference>
<dbReference type="InterPro" id="IPR050059">
    <property type="entry name" value="ATP_synthase_B_chain"/>
</dbReference>
<dbReference type="InterPro" id="IPR002146">
    <property type="entry name" value="ATP_synth_b/b'su_bac/chlpt"/>
</dbReference>
<comment type="function">
    <text evidence="13">F(1)F(0) ATP synthase produces ATP from ADP in the presence of a proton or sodium gradient. F-type ATPases consist of two structural domains, F(1) containing the extramembraneous catalytic core and F(0) containing the membrane proton channel, linked together by a central stalk and a peripheral stalk. During catalysis, ATP synthesis in the catalytic domain of F(1) is coupled via a rotary mechanism of the central stalk subunits to proton translocation.</text>
</comment>
<keyword evidence="10" id="KW-0406">Ion transport</keyword>
<evidence type="ECO:0000256" key="3">
    <source>
        <dbReference type="ARBA" id="ARBA00005513"/>
    </source>
</evidence>